<reference evidence="1 2" key="1">
    <citation type="submission" date="2017-01" db="EMBL/GenBank/DDBJ databases">
        <title>Genome sequencing of Rhodoferax fermentans JCM 7819.</title>
        <authorList>
            <person name="Kim Y.J."/>
            <person name="Farh M.E.-A."/>
            <person name="Yang D.-C."/>
        </authorList>
    </citation>
    <scope>NUCLEOTIDE SEQUENCE [LARGE SCALE GENOMIC DNA]</scope>
    <source>
        <strain evidence="1 2">JCM 7819</strain>
    </source>
</reference>
<evidence type="ECO:0000313" key="1">
    <source>
        <dbReference type="EMBL" id="OOV06697.1"/>
    </source>
</evidence>
<evidence type="ECO:0000313" key="2">
    <source>
        <dbReference type="Proteomes" id="UP000190750"/>
    </source>
</evidence>
<dbReference type="Proteomes" id="UP000190750">
    <property type="component" value="Unassembled WGS sequence"/>
</dbReference>
<comment type="caution">
    <text evidence="1">The sequence shown here is derived from an EMBL/GenBank/DDBJ whole genome shotgun (WGS) entry which is preliminary data.</text>
</comment>
<dbReference type="EMBL" id="MTJN01000002">
    <property type="protein sequence ID" value="OOV06697.1"/>
    <property type="molecule type" value="Genomic_DNA"/>
</dbReference>
<dbReference type="RefSeq" id="WP_207160730.1">
    <property type="nucleotide sequence ID" value="NZ_MTJN01000002.1"/>
</dbReference>
<name>A0A1T1ARK4_RHOFE</name>
<proteinExistence type="predicted"/>
<accession>A0A1T1ARK4</accession>
<gene>
    <name evidence="1" type="ORF">RF819_08125</name>
</gene>
<protein>
    <submittedName>
        <fullName evidence="1">Uncharacterized protein</fullName>
    </submittedName>
</protein>
<dbReference type="AlphaFoldDB" id="A0A1T1ARK4"/>
<organism evidence="1 2">
    <name type="scientific">Rhodoferax fermentans</name>
    <dbReference type="NCBI Taxonomy" id="28066"/>
    <lineage>
        <taxon>Bacteria</taxon>
        <taxon>Pseudomonadati</taxon>
        <taxon>Pseudomonadota</taxon>
        <taxon>Betaproteobacteria</taxon>
        <taxon>Burkholderiales</taxon>
        <taxon>Comamonadaceae</taxon>
        <taxon>Rhodoferax</taxon>
    </lineage>
</organism>
<sequence length="230" mass="25818">MKRFRWFQVEWPTSIRTLAKRIKMRTFEGESGHGFFIDRVRDDYLEARYVERVEYTDVVVDPFGKELTFERVEFRQTLFRASSAAPGLELIDPPRNVQALMNRLSEAVDFEVAITPAVVDVLSWSALLQNVCGVSSVLDSLQIGALEIEPGIVAKVVIKGDRDVRAACTALTQDRKFAMEKIQLRLTSPHRGTVVLSSGGSAALSSEDSIEYLMLPLRMALADATRGHQR</sequence>
<dbReference type="STRING" id="28066.RF819_08125"/>
<keyword evidence="2" id="KW-1185">Reference proteome</keyword>